<keyword evidence="2" id="KW-1185">Reference proteome</keyword>
<proteinExistence type="predicted"/>
<organism evidence="1 2">
    <name type="scientific">Hymenobacter metallicola</name>
    <dbReference type="NCBI Taxonomy" id="2563114"/>
    <lineage>
        <taxon>Bacteria</taxon>
        <taxon>Pseudomonadati</taxon>
        <taxon>Bacteroidota</taxon>
        <taxon>Cytophagia</taxon>
        <taxon>Cytophagales</taxon>
        <taxon>Hymenobacteraceae</taxon>
        <taxon>Hymenobacter</taxon>
    </lineage>
</organism>
<comment type="caution">
    <text evidence="1">The sequence shown here is derived from an EMBL/GenBank/DDBJ whole genome shotgun (WGS) entry which is preliminary data.</text>
</comment>
<dbReference type="AlphaFoldDB" id="A0A4Z0PVN7"/>
<dbReference type="Proteomes" id="UP000298471">
    <property type="component" value="Unassembled WGS sequence"/>
</dbReference>
<name>A0A4Z0PVN7_9BACT</name>
<dbReference type="Gene3D" id="1.25.10.10">
    <property type="entry name" value="Leucine-rich Repeat Variant"/>
    <property type="match status" value="1"/>
</dbReference>
<gene>
    <name evidence="1" type="ORF">E5K02_25265</name>
</gene>
<sequence>MEHILTAREIRALQQQLSRAIQKAAPQDQTRHRHLRFIQQAWGDFDAAVPLSKLLRAESREVRHFASVALRFCGNAQVIPALLKAAQAPENAGYARPYIWACAHFDCTPYLPRFLKIITHADDAGSITWASVAVLKRMQGPFDKAALKLHIKQLLRLKIPETTTSVKMHELLLAETGHVLHQHLYLQIADEVDTLPDSGG</sequence>
<evidence type="ECO:0008006" key="3">
    <source>
        <dbReference type="Google" id="ProtNLM"/>
    </source>
</evidence>
<evidence type="ECO:0000313" key="2">
    <source>
        <dbReference type="Proteomes" id="UP000298471"/>
    </source>
</evidence>
<dbReference type="RefSeq" id="WP_135399309.1">
    <property type="nucleotide sequence ID" value="NZ_SRMB01000009.1"/>
</dbReference>
<dbReference type="SUPFAM" id="SSF48371">
    <property type="entry name" value="ARM repeat"/>
    <property type="match status" value="1"/>
</dbReference>
<accession>A0A4Z0PVN7</accession>
<dbReference type="InterPro" id="IPR011989">
    <property type="entry name" value="ARM-like"/>
</dbReference>
<protein>
    <recommendedName>
        <fullName evidence="3">HEAT repeat domain-containing protein</fullName>
    </recommendedName>
</protein>
<dbReference type="InterPro" id="IPR016024">
    <property type="entry name" value="ARM-type_fold"/>
</dbReference>
<evidence type="ECO:0000313" key="1">
    <source>
        <dbReference type="EMBL" id="TGE20913.1"/>
    </source>
</evidence>
<reference evidence="1 2" key="1">
    <citation type="submission" date="2019-04" db="EMBL/GenBank/DDBJ databases">
        <authorList>
            <person name="Feng G."/>
            <person name="Zhang J."/>
            <person name="Zhu H."/>
        </authorList>
    </citation>
    <scope>NUCLEOTIDE SEQUENCE [LARGE SCALE GENOMIC DNA]</scope>
    <source>
        <strain evidence="1 2">9PBR-1</strain>
    </source>
</reference>
<dbReference type="EMBL" id="SRMB01000009">
    <property type="protein sequence ID" value="TGE20913.1"/>
    <property type="molecule type" value="Genomic_DNA"/>
</dbReference>